<keyword evidence="3" id="KW-1185">Reference proteome</keyword>
<dbReference type="Proteomes" id="UP000007123">
    <property type="component" value="Unassembled WGS sequence"/>
</dbReference>
<dbReference type="InterPro" id="IPR022104">
    <property type="entry name" value="DUF3644"/>
</dbReference>
<dbReference type="AlphaFoldDB" id="K2Q2L6"/>
<dbReference type="eggNOG" id="ENOG502Z8ZM">
    <property type="taxonomic scope" value="Bacteria"/>
</dbReference>
<dbReference type="Pfam" id="PF12358">
    <property type="entry name" value="DUF3644"/>
    <property type="match status" value="1"/>
</dbReference>
<comment type="caution">
    <text evidence="2">The sequence shown here is derived from an EMBL/GenBank/DDBJ whole genome shotgun (WGS) entry which is preliminary data.</text>
</comment>
<name>K2Q2L6_9HYPH</name>
<evidence type="ECO:0000259" key="1">
    <source>
        <dbReference type="Pfam" id="PF12358"/>
    </source>
</evidence>
<feature type="domain" description="DUF3644" evidence="1">
    <location>
        <begin position="93"/>
        <end position="251"/>
    </location>
</feature>
<proteinExistence type="predicted"/>
<evidence type="ECO:0000313" key="3">
    <source>
        <dbReference type="Proteomes" id="UP000007123"/>
    </source>
</evidence>
<gene>
    <name evidence="2" type="ORF">QWE_11346</name>
</gene>
<dbReference type="PATRIC" id="fig|1156935.5.peg.2293"/>
<accession>K2Q2L6</accession>
<dbReference type="EMBL" id="ALJF01000009">
    <property type="protein sequence ID" value="EKF59390.1"/>
    <property type="molecule type" value="Genomic_DNA"/>
</dbReference>
<protein>
    <recommendedName>
        <fullName evidence="1">DUF3644 domain-containing protein</fullName>
    </recommendedName>
</protein>
<evidence type="ECO:0000313" key="2">
    <source>
        <dbReference type="EMBL" id="EKF59390.1"/>
    </source>
</evidence>
<sequence>MTGGEMAQKKKEGALTPEEKRIVKGLLAQNWRNQDIQAWINGGRNGTVNGARISGVKKDADQQAATPEEVDFWLKWKKATDPQTGLNLYDHERLIRAREAMILAVQVFNSAGLKFKTEVFCMLANVAWTYLMHEYFTRQAVNIVKADGKTMALSELYGRNDFPTSEGIKQNLRALKVLRDEVEHKLLGKADVKWLGIFQACCLNFNKTICELFGDHLSLANELSFALHFAKMNLDQAATLNQYELPGHIDAIDANVTAGMTPEQINSLEFQFRVIYTLDAASKSHAHFQFVNPDSQEGKEIHNVLAKKVAADELFPHKPSVVVGAVAAQAAVPFTSNDHTRAWKLFKVRPKKGAAQPGNTDKRYCIYHPAHKDYTYSDEWVARLVEEATDAERLAAIRAAKL</sequence>
<organism evidence="2 3">
    <name type="scientific">Agrobacterium albertimagni AOL15</name>
    <dbReference type="NCBI Taxonomy" id="1156935"/>
    <lineage>
        <taxon>Bacteria</taxon>
        <taxon>Pseudomonadati</taxon>
        <taxon>Pseudomonadota</taxon>
        <taxon>Alphaproteobacteria</taxon>
        <taxon>Hyphomicrobiales</taxon>
        <taxon>Rhizobiaceae</taxon>
        <taxon>Rhizobium/Agrobacterium group</taxon>
        <taxon>Agrobacterium</taxon>
    </lineage>
</organism>
<dbReference type="STRING" id="1156935.QWE_11346"/>
<reference evidence="2 3" key="1">
    <citation type="journal article" date="2012" name="J. Bacteriol.">
        <title>Draft Genome Sequence of Agrobacterium albertimagni Strain AOL15.</title>
        <authorList>
            <person name="Trimble W.L."/>
            <person name="Phung le T."/>
            <person name="Meyer F."/>
            <person name="Gilbert J.A."/>
            <person name="Silver S."/>
        </authorList>
    </citation>
    <scope>NUCLEOTIDE SEQUENCE [LARGE SCALE GENOMIC DNA]</scope>
    <source>
        <strain evidence="2 3">AOL15</strain>
    </source>
</reference>